<dbReference type="InterPro" id="IPR013595">
    <property type="entry name" value="Pept_S33_TAP-like_C"/>
</dbReference>
<organism evidence="6 7">
    <name type="scientific">Oculimacula yallundae</name>
    <dbReference type="NCBI Taxonomy" id="86028"/>
    <lineage>
        <taxon>Eukaryota</taxon>
        <taxon>Fungi</taxon>
        <taxon>Dikarya</taxon>
        <taxon>Ascomycota</taxon>
        <taxon>Pezizomycotina</taxon>
        <taxon>Leotiomycetes</taxon>
        <taxon>Helotiales</taxon>
        <taxon>Ploettnerulaceae</taxon>
        <taxon>Oculimacula</taxon>
    </lineage>
</organism>
<dbReference type="InterPro" id="IPR029058">
    <property type="entry name" value="AB_hydrolase_fold"/>
</dbReference>
<dbReference type="InterPro" id="IPR000073">
    <property type="entry name" value="AB_hydrolase_1"/>
</dbReference>
<evidence type="ECO:0000259" key="4">
    <source>
        <dbReference type="Pfam" id="PF00561"/>
    </source>
</evidence>
<evidence type="ECO:0000259" key="5">
    <source>
        <dbReference type="Pfam" id="PF08386"/>
    </source>
</evidence>
<protein>
    <recommendedName>
        <fullName evidence="8">Alpha/beta-hydrolase</fullName>
    </recommendedName>
</protein>
<feature type="region of interest" description="Disordered" evidence="3">
    <location>
        <begin position="421"/>
        <end position="442"/>
    </location>
</feature>
<evidence type="ECO:0000313" key="6">
    <source>
        <dbReference type="EMBL" id="KAL2075023.1"/>
    </source>
</evidence>
<sequence length="635" mass="70435">MNFRSKVPEYEERPRYTRDQSGQRTGKYYLRALRWQVWVTLLIFLLWSAHTTQQITICNILGWKTPDLRQVKNEAPGWKWSEVMGKISSSDNVIWHRCYEDFDCARLEVPLDWLDPSDPRRATIAIIRYNATDRDNYKGPVFINPGGPGGSGVWFVKHLAPYYQLIVGRNHDIISFDPRGVGATTPQISCWDSSIARSSSRLWNLQEPPVLDAHPGIIYDSYAHAEAFSQHCLSQLGDTARFVSTPSVARDMLHIMEKLGEEKLKYWGFSYGTFLGVTFASLFPDKVGRMVNDGNVDARDYVSGIGTHFLQDTDKVMDSFYTFCHLAGPETCHFYSSSPEAIQTRVSTLLENIKKHPIIVPASSSHPRPEIISYSKLQRLITSALYRPLIMFPPLASVLSSLETGEGFPFLNLTSQGLDEQPLCENNSQGNPTDPKIPTPEVPEAEASADASKAIMCSDGAPVPDNVEDFEVYVEKLMGLSRSAGAVMVSLVMGCVGWKGRAKWQFTGPFEGNTSSPILFIANTADNVTPLRSAISNAAGFSGSVVMIQDSYGHTSLSCPSRCTARTIRAYFQNGTVPPNGTICSADLVPFDSWEMNPSSALSTDWTSESLTIGDESAQLDFALRELIRAPMIGV</sequence>
<name>A0ABR4D069_9HELO</name>
<evidence type="ECO:0000256" key="1">
    <source>
        <dbReference type="ARBA" id="ARBA00010088"/>
    </source>
</evidence>
<dbReference type="Gene3D" id="3.40.50.1820">
    <property type="entry name" value="alpha/beta hydrolase"/>
    <property type="match status" value="1"/>
</dbReference>
<accession>A0ABR4D069</accession>
<keyword evidence="7" id="KW-1185">Reference proteome</keyword>
<feature type="domain" description="AB hydrolase-1" evidence="4">
    <location>
        <begin position="140"/>
        <end position="295"/>
    </location>
</feature>
<dbReference type="Pfam" id="PF00561">
    <property type="entry name" value="Abhydrolase_1"/>
    <property type="match status" value="1"/>
</dbReference>
<dbReference type="InterPro" id="IPR051601">
    <property type="entry name" value="Serine_prot/Carboxylest_S33"/>
</dbReference>
<evidence type="ECO:0000256" key="2">
    <source>
        <dbReference type="ARBA" id="ARBA00022801"/>
    </source>
</evidence>
<dbReference type="PANTHER" id="PTHR43248:SF25">
    <property type="entry name" value="AB HYDROLASE-1 DOMAIN-CONTAINING PROTEIN-RELATED"/>
    <property type="match status" value="1"/>
</dbReference>
<feature type="compositionally biased region" description="Polar residues" evidence="3">
    <location>
        <begin position="421"/>
        <end position="432"/>
    </location>
</feature>
<comment type="caution">
    <text evidence="6">The sequence shown here is derived from an EMBL/GenBank/DDBJ whole genome shotgun (WGS) entry which is preliminary data.</text>
</comment>
<proteinExistence type="inferred from homology"/>
<dbReference type="EMBL" id="JAZHXI010000002">
    <property type="protein sequence ID" value="KAL2075023.1"/>
    <property type="molecule type" value="Genomic_DNA"/>
</dbReference>
<gene>
    <name evidence="6" type="ORF">VTL71DRAFT_8803</name>
</gene>
<dbReference type="SUPFAM" id="SSF53474">
    <property type="entry name" value="alpha/beta-Hydrolases"/>
    <property type="match status" value="1"/>
</dbReference>
<evidence type="ECO:0008006" key="8">
    <source>
        <dbReference type="Google" id="ProtNLM"/>
    </source>
</evidence>
<dbReference type="PANTHER" id="PTHR43248">
    <property type="entry name" value="2-SUCCINYL-6-HYDROXY-2,4-CYCLOHEXADIENE-1-CARBOXYLATE SYNTHASE"/>
    <property type="match status" value="1"/>
</dbReference>
<keyword evidence="2" id="KW-0378">Hydrolase</keyword>
<reference evidence="6 7" key="1">
    <citation type="journal article" date="2024" name="Commun. Biol.">
        <title>Comparative genomic analysis of thermophilic fungi reveals convergent evolutionary adaptations and gene losses.</title>
        <authorList>
            <person name="Steindorff A.S."/>
            <person name="Aguilar-Pontes M.V."/>
            <person name="Robinson A.J."/>
            <person name="Andreopoulos B."/>
            <person name="LaButti K."/>
            <person name="Kuo A."/>
            <person name="Mondo S."/>
            <person name="Riley R."/>
            <person name="Otillar R."/>
            <person name="Haridas S."/>
            <person name="Lipzen A."/>
            <person name="Grimwood J."/>
            <person name="Schmutz J."/>
            <person name="Clum A."/>
            <person name="Reid I.D."/>
            <person name="Moisan M.C."/>
            <person name="Butler G."/>
            <person name="Nguyen T.T.M."/>
            <person name="Dewar K."/>
            <person name="Conant G."/>
            <person name="Drula E."/>
            <person name="Henrissat B."/>
            <person name="Hansel C."/>
            <person name="Singer S."/>
            <person name="Hutchinson M.I."/>
            <person name="de Vries R.P."/>
            <person name="Natvig D.O."/>
            <person name="Powell A.J."/>
            <person name="Tsang A."/>
            <person name="Grigoriev I.V."/>
        </authorList>
    </citation>
    <scope>NUCLEOTIDE SEQUENCE [LARGE SCALE GENOMIC DNA]</scope>
    <source>
        <strain evidence="6 7">CBS 494.80</strain>
    </source>
</reference>
<dbReference type="Proteomes" id="UP001595075">
    <property type="component" value="Unassembled WGS sequence"/>
</dbReference>
<evidence type="ECO:0000256" key="3">
    <source>
        <dbReference type="SAM" id="MobiDB-lite"/>
    </source>
</evidence>
<evidence type="ECO:0000313" key="7">
    <source>
        <dbReference type="Proteomes" id="UP001595075"/>
    </source>
</evidence>
<feature type="domain" description="Peptidase S33 tripeptidyl aminopeptidase-like C-terminal" evidence="5">
    <location>
        <begin position="484"/>
        <end position="584"/>
    </location>
</feature>
<dbReference type="Pfam" id="PF08386">
    <property type="entry name" value="Abhydrolase_4"/>
    <property type="match status" value="1"/>
</dbReference>
<comment type="similarity">
    <text evidence="1">Belongs to the peptidase S33 family.</text>
</comment>